<reference evidence="1 2" key="1">
    <citation type="submission" date="2024-01" db="EMBL/GenBank/DDBJ databases">
        <title>Genome assemblies of Stephania.</title>
        <authorList>
            <person name="Yang L."/>
        </authorList>
    </citation>
    <scope>NUCLEOTIDE SEQUENCE [LARGE SCALE GENOMIC DNA]</scope>
    <source>
        <strain evidence="1">JXDWG</strain>
        <tissue evidence="1">Leaf</tissue>
    </source>
</reference>
<organism evidence="1 2">
    <name type="scientific">Stephania cephalantha</name>
    <dbReference type="NCBI Taxonomy" id="152367"/>
    <lineage>
        <taxon>Eukaryota</taxon>
        <taxon>Viridiplantae</taxon>
        <taxon>Streptophyta</taxon>
        <taxon>Embryophyta</taxon>
        <taxon>Tracheophyta</taxon>
        <taxon>Spermatophyta</taxon>
        <taxon>Magnoliopsida</taxon>
        <taxon>Ranunculales</taxon>
        <taxon>Menispermaceae</taxon>
        <taxon>Menispermoideae</taxon>
        <taxon>Cissampelideae</taxon>
        <taxon>Stephania</taxon>
    </lineage>
</organism>
<protein>
    <submittedName>
        <fullName evidence="1">Uncharacterized protein</fullName>
    </submittedName>
</protein>
<keyword evidence="2" id="KW-1185">Reference proteome</keyword>
<comment type="caution">
    <text evidence="1">The sequence shown here is derived from an EMBL/GenBank/DDBJ whole genome shotgun (WGS) entry which is preliminary data.</text>
</comment>
<dbReference type="Proteomes" id="UP001419268">
    <property type="component" value="Unassembled WGS sequence"/>
</dbReference>
<accession>A0AAP0EWF5</accession>
<dbReference type="AlphaFoldDB" id="A0AAP0EWF5"/>
<gene>
    <name evidence="1" type="ORF">Scep_024024</name>
</gene>
<name>A0AAP0EWF5_9MAGN</name>
<proteinExistence type="predicted"/>
<sequence>MPLEEFLLNMYIYFPNFFRKVITMMGNFFPCAFSKKMNFLDISATCNDLWAVKKAFQLTPLYQEAVL</sequence>
<evidence type="ECO:0000313" key="1">
    <source>
        <dbReference type="EMBL" id="KAK9100594.1"/>
    </source>
</evidence>
<dbReference type="EMBL" id="JBBNAG010000010">
    <property type="protein sequence ID" value="KAK9100594.1"/>
    <property type="molecule type" value="Genomic_DNA"/>
</dbReference>
<evidence type="ECO:0000313" key="2">
    <source>
        <dbReference type="Proteomes" id="UP001419268"/>
    </source>
</evidence>